<organism evidence="1 2">
    <name type="scientific">Haematococcus lacustris</name>
    <name type="common">Green alga</name>
    <name type="synonym">Haematococcus pluvialis</name>
    <dbReference type="NCBI Taxonomy" id="44745"/>
    <lineage>
        <taxon>Eukaryota</taxon>
        <taxon>Viridiplantae</taxon>
        <taxon>Chlorophyta</taxon>
        <taxon>core chlorophytes</taxon>
        <taxon>Chlorophyceae</taxon>
        <taxon>CS clade</taxon>
        <taxon>Chlamydomonadales</taxon>
        <taxon>Haematococcaceae</taxon>
        <taxon>Haematococcus</taxon>
    </lineage>
</organism>
<protein>
    <submittedName>
        <fullName evidence="1">Uncharacterized protein</fullName>
    </submittedName>
</protein>
<proteinExistence type="predicted"/>
<dbReference type="Proteomes" id="UP000485058">
    <property type="component" value="Unassembled WGS sequence"/>
</dbReference>
<gene>
    <name evidence="1" type="ORF">HaLaN_06994</name>
</gene>
<evidence type="ECO:0000313" key="1">
    <source>
        <dbReference type="EMBL" id="GFH11490.1"/>
    </source>
</evidence>
<reference evidence="1 2" key="1">
    <citation type="submission" date="2020-02" db="EMBL/GenBank/DDBJ databases">
        <title>Draft genome sequence of Haematococcus lacustris strain NIES-144.</title>
        <authorList>
            <person name="Morimoto D."/>
            <person name="Nakagawa S."/>
            <person name="Yoshida T."/>
            <person name="Sawayama S."/>
        </authorList>
    </citation>
    <scope>NUCLEOTIDE SEQUENCE [LARGE SCALE GENOMIC DNA]</scope>
    <source>
        <strain evidence="1 2">NIES-144</strain>
    </source>
</reference>
<dbReference type="EMBL" id="BLLF01000409">
    <property type="protein sequence ID" value="GFH11490.1"/>
    <property type="molecule type" value="Genomic_DNA"/>
</dbReference>
<name>A0A699YNB7_HAELA</name>
<accession>A0A699YNB7</accession>
<sequence>MAASAALSTSTATVVATGSTACSALVRLLRLAGGGVLGPGSEAAACVAVWLHGGCGGLRGATTGYHIRPRTGWSRCWLQAGCSRRCSTCPGGGFQLAGLVALSVFSSSSQGCWPFTAELTRLVRCISTSITLSRSCSVPLGLHTTLQQARNTASAPHAPRVPMPAAPKNTTSCLACPWHSMDTSAMPSSNCSHAHKAHRVADMVAPGWPPGKCRLRFDVHPQSAWLDQTRIHASQLCGC</sequence>
<keyword evidence="2" id="KW-1185">Reference proteome</keyword>
<dbReference type="AlphaFoldDB" id="A0A699YNB7"/>
<comment type="caution">
    <text evidence="1">The sequence shown here is derived from an EMBL/GenBank/DDBJ whole genome shotgun (WGS) entry which is preliminary data.</text>
</comment>
<evidence type="ECO:0000313" key="2">
    <source>
        <dbReference type="Proteomes" id="UP000485058"/>
    </source>
</evidence>